<dbReference type="eggNOG" id="COG5492">
    <property type="taxonomic scope" value="Bacteria"/>
</dbReference>
<evidence type="ECO:0000313" key="3">
    <source>
        <dbReference type="Proteomes" id="UP000004892"/>
    </source>
</evidence>
<sequence>MKRNFLKLRSWAVIALIGSFTFTSCSDDDDNGGSGDGNEDEIVMENGTTLSGEIASGKTVILSSGYRFKLSGGYAVKNGAKLKIEKGVILTAVKDDIADYILVEQGGYIDAQGTADDPIIMTAEDQTPGGWGGIHICGYAHTNKGAGTKSEIGNAPYGGNKEDDNSGILRYIRLEYTGFSFDDEHESNGVSFYGVGNGTTVEYLQSYKGADDGFEFFGGSVNVKYLLATDNEDDSFDWTEGWNGKAQFLVATQLGTSGAKDMGDCLIEADNNGDDATATPVAFPTLSNLTLIGNNSTEGKRGIRLRAGTKVKIYNALVTGKPECLTTETEQTENALVSSASDASVLKYMTLSSDIKCNEGIYSSELFRTAENHNEINQTLSFENVYVGTVEGGADLSADSFFTKATYRGAVKKGADWTQGWTK</sequence>
<dbReference type="RefSeq" id="WP_009137244.1">
    <property type="nucleotide sequence ID" value="NZ_JH594596.1"/>
</dbReference>
<dbReference type="PANTHER" id="PTHR41339">
    <property type="entry name" value="LIPL48"/>
    <property type="match status" value="1"/>
</dbReference>
<dbReference type="InterPro" id="IPR011050">
    <property type="entry name" value="Pectin_lyase_fold/virulence"/>
</dbReference>
<reference evidence="2 3" key="1">
    <citation type="submission" date="2012-01" db="EMBL/GenBank/DDBJ databases">
        <title>The Genome Sequence of Odoribacter laneus YIT 12061.</title>
        <authorList>
            <consortium name="The Broad Institute Genome Sequencing Platform"/>
            <person name="Earl A."/>
            <person name="Ward D."/>
            <person name="Feldgarden M."/>
            <person name="Gevers D."/>
            <person name="Morotomi M."/>
            <person name="Young S.K."/>
            <person name="Zeng Q."/>
            <person name="Gargeya S."/>
            <person name="Fitzgerald M."/>
            <person name="Haas B."/>
            <person name="Abouelleil A."/>
            <person name="Alvarado L."/>
            <person name="Arachchi H.M."/>
            <person name="Berlin A."/>
            <person name="Chapman S.B."/>
            <person name="Gearin G."/>
            <person name="Goldberg J."/>
            <person name="Griggs A."/>
            <person name="Gujja S."/>
            <person name="Hansen M."/>
            <person name="Heiman D."/>
            <person name="Howarth C."/>
            <person name="Larimer J."/>
            <person name="Lui A."/>
            <person name="MacDonald P.J.P."/>
            <person name="McCowen C."/>
            <person name="Montmayeur A."/>
            <person name="Murphy C."/>
            <person name="Neiman D."/>
            <person name="Pearson M."/>
            <person name="Priest M."/>
            <person name="Roberts A."/>
            <person name="Saif S."/>
            <person name="Shea T."/>
            <person name="Sisk P."/>
            <person name="Stolte C."/>
            <person name="Sykes S."/>
            <person name="Wortman J."/>
            <person name="Nusbaum C."/>
            <person name="Birren B."/>
        </authorList>
    </citation>
    <scope>NUCLEOTIDE SEQUENCE [LARGE SCALE GENOMIC DNA]</scope>
    <source>
        <strain evidence="2 3">YIT 12061</strain>
    </source>
</reference>
<dbReference type="STRING" id="742817.HMPREF9449_02097"/>
<evidence type="ECO:0000256" key="1">
    <source>
        <dbReference type="SAM" id="SignalP"/>
    </source>
</evidence>
<dbReference type="PANTHER" id="PTHR41339:SF1">
    <property type="entry name" value="SECRETED PROTEIN"/>
    <property type="match status" value="1"/>
</dbReference>
<protein>
    <recommendedName>
        <fullName evidence="4">Right handed beta helix domain-containing protein</fullName>
    </recommendedName>
</protein>
<gene>
    <name evidence="2" type="ORF">HMPREF9449_02097</name>
</gene>
<dbReference type="PATRIC" id="fig|742817.3.peg.2241"/>
<dbReference type="GeneID" id="98069654"/>
<organism evidence="2 3">
    <name type="scientific">Odoribacter laneus YIT 12061</name>
    <dbReference type="NCBI Taxonomy" id="742817"/>
    <lineage>
        <taxon>Bacteria</taxon>
        <taxon>Pseudomonadati</taxon>
        <taxon>Bacteroidota</taxon>
        <taxon>Bacteroidia</taxon>
        <taxon>Bacteroidales</taxon>
        <taxon>Odoribacteraceae</taxon>
        <taxon>Odoribacter</taxon>
    </lineage>
</organism>
<feature type="chain" id="PRO_5003549212" description="Right handed beta helix domain-containing protein" evidence="1">
    <location>
        <begin position="27"/>
        <end position="423"/>
    </location>
</feature>
<dbReference type="EMBL" id="ADMC01000025">
    <property type="protein sequence ID" value="EHP46480.1"/>
    <property type="molecule type" value="Genomic_DNA"/>
</dbReference>
<accession>H1DI68</accession>
<dbReference type="AlphaFoldDB" id="H1DI68"/>
<evidence type="ECO:0000313" key="2">
    <source>
        <dbReference type="EMBL" id="EHP46480.1"/>
    </source>
</evidence>
<proteinExistence type="predicted"/>
<keyword evidence="3" id="KW-1185">Reference proteome</keyword>
<comment type="caution">
    <text evidence="2">The sequence shown here is derived from an EMBL/GenBank/DDBJ whole genome shotgun (WGS) entry which is preliminary data.</text>
</comment>
<dbReference type="HOGENOM" id="CLU_034925_1_1_10"/>
<feature type="signal peptide" evidence="1">
    <location>
        <begin position="1"/>
        <end position="26"/>
    </location>
</feature>
<evidence type="ECO:0008006" key="4">
    <source>
        <dbReference type="Google" id="ProtNLM"/>
    </source>
</evidence>
<dbReference type="PROSITE" id="PS51257">
    <property type="entry name" value="PROKAR_LIPOPROTEIN"/>
    <property type="match status" value="1"/>
</dbReference>
<dbReference type="Proteomes" id="UP000004892">
    <property type="component" value="Unassembled WGS sequence"/>
</dbReference>
<keyword evidence="1" id="KW-0732">Signal</keyword>
<name>H1DI68_9BACT</name>
<dbReference type="SUPFAM" id="SSF51126">
    <property type="entry name" value="Pectin lyase-like"/>
    <property type="match status" value="1"/>
</dbReference>